<dbReference type="AlphaFoldDB" id="A0A3B0RTU7"/>
<dbReference type="SUPFAM" id="SSF54909">
    <property type="entry name" value="Dimeric alpha+beta barrel"/>
    <property type="match status" value="1"/>
</dbReference>
<protein>
    <recommendedName>
        <fullName evidence="1">DUF1330 domain-containing protein</fullName>
    </recommendedName>
</protein>
<reference evidence="2" key="1">
    <citation type="submission" date="2018-06" db="EMBL/GenBank/DDBJ databases">
        <authorList>
            <person name="Zhirakovskaya E."/>
        </authorList>
    </citation>
    <scope>NUCLEOTIDE SEQUENCE</scope>
</reference>
<dbReference type="Gene3D" id="3.30.70.100">
    <property type="match status" value="1"/>
</dbReference>
<proteinExistence type="predicted"/>
<name>A0A3B0RTU7_9ZZZZ</name>
<dbReference type="EMBL" id="UOEK01000077">
    <property type="protein sequence ID" value="VAV95379.1"/>
    <property type="molecule type" value="Genomic_DNA"/>
</dbReference>
<evidence type="ECO:0000259" key="1">
    <source>
        <dbReference type="Pfam" id="PF07045"/>
    </source>
</evidence>
<organism evidence="2">
    <name type="scientific">hydrothermal vent metagenome</name>
    <dbReference type="NCBI Taxonomy" id="652676"/>
    <lineage>
        <taxon>unclassified sequences</taxon>
        <taxon>metagenomes</taxon>
        <taxon>ecological metagenomes</taxon>
    </lineage>
</organism>
<feature type="domain" description="DUF1330" evidence="1">
    <location>
        <begin position="48"/>
        <end position="124"/>
    </location>
</feature>
<dbReference type="InterPro" id="IPR010753">
    <property type="entry name" value="DUF1330"/>
</dbReference>
<dbReference type="PANTHER" id="PTHR40257:SF1">
    <property type="entry name" value="DUF1330 DOMAIN-CONTAINING PROTEIN"/>
    <property type="match status" value="1"/>
</dbReference>
<evidence type="ECO:0000313" key="2">
    <source>
        <dbReference type="EMBL" id="VAV95379.1"/>
    </source>
</evidence>
<gene>
    <name evidence="2" type="ORF">MNBD_ACTINO02-2928</name>
</gene>
<dbReference type="PANTHER" id="PTHR40257">
    <property type="match status" value="1"/>
</dbReference>
<accession>A0A3B0RTU7</accession>
<dbReference type="InterPro" id="IPR011008">
    <property type="entry name" value="Dimeric_a/b-barrel"/>
</dbReference>
<sequence length="135" mass="14484">MYLAPTPESTAALMARDVTGPLTMLNLLRFRDQADYVDAPELAPQEPITGAQAYAIYMGKTLPLLTKVGGTARLTGTGGPLLIGPADARWDRVLVIEYPNLAAFVAMIQSPEYQAISGHRTAALADSRLLPIETD</sequence>
<dbReference type="Pfam" id="PF07045">
    <property type="entry name" value="DUF1330"/>
    <property type="match status" value="1"/>
</dbReference>